<dbReference type="Gene3D" id="3.90.1150.10">
    <property type="entry name" value="Aspartate Aminotransferase, domain 1"/>
    <property type="match status" value="1"/>
</dbReference>
<dbReference type="AlphaFoldDB" id="A0A1Y5HZ48"/>
<keyword evidence="3" id="KW-0032">Aminotransferase</keyword>
<dbReference type="GO" id="GO:0004838">
    <property type="term" value="F:L-tyrosine-2-oxoglutarate transaminase activity"/>
    <property type="evidence" value="ECO:0007669"/>
    <property type="project" value="TreeGrafter"/>
</dbReference>
<reference evidence="9" key="1">
    <citation type="submission" date="2017-04" db="EMBL/GenBank/DDBJ databases">
        <title>Population genomics of picophytoplankton unveils novel chromosome hypervariability.</title>
        <authorList>
            <consortium name="DOE Joint Genome Institute"/>
            <person name="Blanc-Mathieu R."/>
            <person name="Krasovec M."/>
            <person name="Hebrard M."/>
            <person name="Yau S."/>
            <person name="Desgranges E."/>
            <person name="Martin J."/>
            <person name="Schackwitz W."/>
            <person name="Kuo A."/>
            <person name="Salin G."/>
            <person name="Donnadieu C."/>
            <person name="Desdevises Y."/>
            <person name="Sanchez-Ferandin S."/>
            <person name="Moreau H."/>
            <person name="Rivals E."/>
            <person name="Grigoriev I.V."/>
            <person name="Grimsley N."/>
            <person name="Eyre-Walker A."/>
            <person name="Piganeau G."/>
        </authorList>
    </citation>
    <scope>NUCLEOTIDE SEQUENCE [LARGE SCALE GENOMIC DNA]</scope>
    <source>
        <strain evidence="9">RCC 1115</strain>
    </source>
</reference>
<evidence type="ECO:0000256" key="5">
    <source>
        <dbReference type="ARBA" id="ARBA00022898"/>
    </source>
</evidence>
<dbReference type="InterPro" id="IPR015422">
    <property type="entry name" value="PyrdxlP-dep_Trfase_small"/>
</dbReference>
<evidence type="ECO:0000256" key="1">
    <source>
        <dbReference type="ARBA" id="ARBA00001933"/>
    </source>
</evidence>
<dbReference type="SUPFAM" id="SSF53383">
    <property type="entry name" value="PLP-dependent transferases"/>
    <property type="match status" value="1"/>
</dbReference>
<dbReference type="InterPro" id="IPR005958">
    <property type="entry name" value="TyrNic_aminoTrfase"/>
</dbReference>
<comment type="cofactor">
    <cofactor evidence="1 6">
        <name>pyridoxal 5'-phosphate</name>
        <dbReference type="ChEBI" id="CHEBI:597326"/>
    </cofactor>
</comment>
<dbReference type="InterPro" id="IPR015424">
    <property type="entry name" value="PyrdxlP-dep_Trfase"/>
</dbReference>
<feature type="region of interest" description="Disordered" evidence="7">
    <location>
        <begin position="1"/>
        <end position="23"/>
    </location>
</feature>
<dbReference type="PANTHER" id="PTHR45744:SF2">
    <property type="entry name" value="TYROSINE AMINOTRANSFERASE"/>
    <property type="match status" value="1"/>
</dbReference>
<evidence type="ECO:0000259" key="8">
    <source>
        <dbReference type="Pfam" id="PF00155"/>
    </source>
</evidence>
<comment type="similarity">
    <text evidence="2">Belongs to the class-I pyridoxal-phosphate-dependent aminotransferase family.</text>
</comment>
<dbReference type="Gene3D" id="3.40.640.10">
    <property type="entry name" value="Type I PLP-dependent aspartate aminotransferase-like (Major domain)"/>
    <property type="match status" value="1"/>
</dbReference>
<dbReference type="GO" id="GO:0030170">
    <property type="term" value="F:pyridoxal phosphate binding"/>
    <property type="evidence" value="ECO:0007669"/>
    <property type="project" value="InterPro"/>
</dbReference>
<dbReference type="EMBL" id="KZ155838">
    <property type="protein sequence ID" value="OUS42528.1"/>
    <property type="molecule type" value="Genomic_DNA"/>
</dbReference>
<proteinExistence type="inferred from homology"/>
<evidence type="ECO:0000256" key="4">
    <source>
        <dbReference type="ARBA" id="ARBA00022679"/>
    </source>
</evidence>
<keyword evidence="5" id="KW-0663">Pyridoxal phosphate</keyword>
<dbReference type="Pfam" id="PF00155">
    <property type="entry name" value="Aminotran_1_2"/>
    <property type="match status" value="1"/>
</dbReference>
<feature type="compositionally biased region" description="Polar residues" evidence="7">
    <location>
        <begin position="1"/>
        <end position="17"/>
    </location>
</feature>
<feature type="non-terminal residue" evidence="9">
    <location>
        <position position="1"/>
    </location>
</feature>
<dbReference type="PIRSF" id="PIRSF000517">
    <property type="entry name" value="Tyr_transaminase"/>
    <property type="match status" value="1"/>
</dbReference>
<name>A0A1Y5HZ48_OSTTA</name>
<protein>
    <submittedName>
        <fullName evidence="9">Pyridoxal phosphate-dependent transferase</fullName>
    </submittedName>
</protein>
<gene>
    <name evidence="9" type="ORF">BE221DRAFT_61286</name>
</gene>
<dbReference type="GO" id="GO:0006572">
    <property type="term" value="P:L-tyrosine catabolic process"/>
    <property type="evidence" value="ECO:0007669"/>
    <property type="project" value="TreeGrafter"/>
</dbReference>
<dbReference type="eggNOG" id="KOG0259">
    <property type="taxonomic scope" value="Eukaryota"/>
</dbReference>
<dbReference type="InterPro" id="IPR015421">
    <property type="entry name" value="PyrdxlP-dep_Trfase_major"/>
</dbReference>
<evidence type="ECO:0000313" key="9">
    <source>
        <dbReference type="EMBL" id="OUS42528.1"/>
    </source>
</evidence>
<dbReference type="CDD" id="cd00609">
    <property type="entry name" value="AAT_like"/>
    <property type="match status" value="1"/>
</dbReference>
<keyword evidence="4 9" id="KW-0808">Transferase</keyword>
<evidence type="ECO:0000256" key="3">
    <source>
        <dbReference type="ARBA" id="ARBA00022576"/>
    </source>
</evidence>
<feature type="domain" description="Aminotransferase class I/classII large" evidence="8">
    <location>
        <begin position="77"/>
        <end position="445"/>
    </location>
</feature>
<dbReference type="NCBIfam" id="TIGR01265">
    <property type="entry name" value="tyr_nico_aTase"/>
    <property type="match status" value="1"/>
</dbReference>
<sequence length="498" mass="54690">SARSGTTLARVTTGSRETNARGGAAVGRPMTIERRKSVDGYHRDGWNVRASALRELCNPIRRIVDEMVGCANPNKALISLAQGDPTVFGHIAPPKAASEEVREAFERGTHNGYTASVGSTSARSAVATRYSLPDRPALQIDDVFMTVGCSEALSHALAALAVEGANVLLPRPGFPLYETLCHRHGLAYKFYDLDDENGWEVKIDDVFRLRDEKTVAIVVNNPSNPCGAVYGEAHLRAICEACDTLRLPIIADEVYEDIAFEPSRPFLSIASFSGRVPVMAVSALSKRWLAPGWRIGWLVLHDYEHILQTAGVHLAITNLCQVSLGPPTPIQAAIPGIFGANETEWLKSTLNVLRCSSAYCIDRCARVRGLSVPCEPQGAMYVLLKISVDTFRNDDGTYDDVRFAKQLLAEESVLVLPGECFHAPGYLRLVITAPHAEQQRAWDRIESFCERYSSERKMTDSPKDLDAYVGEDLKQKLHLVTSHDDLVCKSLDAARTVI</sequence>
<accession>A0A1Y5HZ48</accession>
<feature type="modified residue" description="N6-(pyridoxal phosphate)lysine" evidence="6">
    <location>
        <position position="286"/>
    </location>
</feature>
<dbReference type="PANTHER" id="PTHR45744">
    <property type="entry name" value="TYROSINE AMINOTRANSFERASE"/>
    <property type="match status" value="1"/>
</dbReference>
<evidence type="ECO:0000256" key="7">
    <source>
        <dbReference type="SAM" id="MobiDB-lite"/>
    </source>
</evidence>
<evidence type="ECO:0000256" key="2">
    <source>
        <dbReference type="ARBA" id="ARBA00007441"/>
    </source>
</evidence>
<organism evidence="9">
    <name type="scientific">Ostreococcus tauri</name>
    <name type="common">Marine green alga</name>
    <dbReference type="NCBI Taxonomy" id="70448"/>
    <lineage>
        <taxon>Eukaryota</taxon>
        <taxon>Viridiplantae</taxon>
        <taxon>Chlorophyta</taxon>
        <taxon>Mamiellophyceae</taxon>
        <taxon>Mamiellales</taxon>
        <taxon>Bathycoccaceae</taxon>
        <taxon>Ostreococcus</taxon>
    </lineage>
</organism>
<dbReference type="Proteomes" id="UP000195557">
    <property type="component" value="Unassembled WGS sequence"/>
</dbReference>
<dbReference type="InterPro" id="IPR004839">
    <property type="entry name" value="Aminotransferase_I/II_large"/>
</dbReference>
<evidence type="ECO:0000256" key="6">
    <source>
        <dbReference type="PIRSR" id="PIRSR000517-1"/>
    </source>
</evidence>